<comment type="caution">
    <text evidence="1">The sequence shown here is derived from an EMBL/GenBank/DDBJ whole genome shotgun (WGS) entry which is preliminary data.</text>
</comment>
<dbReference type="EMBL" id="AWWV01013115">
    <property type="protein sequence ID" value="OMO62866.1"/>
    <property type="molecule type" value="Genomic_DNA"/>
</dbReference>
<organism evidence="1 2">
    <name type="scientific">Corchorus capsularis</name>
    <name type="common">Jute</name>
    <dbReference type="NCBI Taxonomy" id="210143"/>
    <lineage>
        <taxon>Eukaryota</taxon>
        <taxon>Viridiplantae</taxon>
        <taxon>Streptophyta</taxon>
        <taxon>Embryophyta</taxon>
        <taxon>Tracheophyta</taxon>
        <taxon>Spermatophyta</taxon>
        <taxon>Magnoliopsida</taxon>
        <taxon>eudicotyledons</taxon>
        <taxon>Gunneridae</taxon>
        <taxon>Pentapetalae</taxon>
        <taxon>rosids</taxon>
        <taxon>malvids</taxon>
        <taxon>Malvales</taxon>
        <taxon>Malvaceae</taxon>
        <taxon>Grewioideae</taxon>
        <taxon>Apeibeae</taxon>
        <taxon>Corchorus</taxon>
    </lineage>
</organism>
<dbReference type="Proteomes" id="UP000188268">
    <property type="component" value="Unassembled WGS sequence"/>
</dbReference>
<keyword evidence="2" id="KW-1185">Reference proteome</keyword>
<protein>
    <submittedName>
        <fullName evidence="1">Uncharacterized protein</fullName>
    </submittedName>
</protein>
<feature type="non-terminal residue" evidence="1">
    <location>
        <position position="1"/>
    </location>
</feature>
<sequence length="28" mass="2552">LLVMEAGGGGYGGGDGGNGCDIGHTTDA</sequence>
<proteinExistence type="predicted"/>
<reference evidence="1 2" key="1">
    <citation type="submission" date="2013-09" db="EMBL/GenBank/DDBJ databases">
        <title>Corchorus capsularis genome sequencing.</title>
        <authorList>
            <person name="Alam M."/>
            <person name="Haque M.S."/>
            <person name="Islam M.S."/>
            <person name="Emdad E.M."/>
            <person name="Islam M.M."/>
            <person name="Ahmed B."/>
            <person name="Halim A."/>
            <person name="Hossen Q.M.M."/>
            <person name="Hossain M.Z."/>
            <person name="Ahmed R."/>
            <person name="Khan M.M."/>
            <person name="Islam R."/>
            <person name="Rashid M.M."/>
            <person name="Khan S.A."/>
            <person name="Rahman M.S."/>
            <person name="Alam M."/>
        </authorList>
    </citation>
    <scope>NUCLEOTIDE SEQUENCE [LARGE SCALE GENOMIC DNA]</scope>
    <source>
        <strain evidence="2">cv. CVL-1</strain>
        <tissue evidence="1">Whole seedling</tissue>
    </source>
</reference>
<evidence type="ECO:0000313" key="2">
    <source>
        <dbReference type="Proteomes" id="UP000188268"/>
    </source>
</evidence>
<evidence type="ECO:0000313" key="1">
    <source>
        <dbReference type="EMBL" id="OMO62866.1"/>
    </source>
</evidence>
<dbReference type="AlphaFoldDB" id="A0A1R3GXX3"/>
<name>A0A1R3GXX3_COCAP</name>
<dbReference type="Gramene" id="OMO62866">
    <property type="protein sequence ID" value="OMO62866"/>
    <property type="gene ID" value="CCACVL1_22601"/>
</dbReference>
<gene>
    <name evidence="1" type="ORF">CCACVL1_22601</name>
</gene>
<accession>A0A1R3GXX3</accession>